<dbReference type="Gene3D" id="3.40.50.300">
    <property type="entry name" value="P-loop containing nucleotide triphosphate hydrolases"/>
    <property type="match status" value="1"/>
</dbReference>
<proteinExistence type="inferred from homology"/>
<dbReference type="GO" id="GO:0043139">
    <property type="term" value="F:5'-3' DNA helicase activity"/>
    <property type="evidence" value="ECO:0007669"/>
    <property type="project" value="UniProtKB-EC"/>
</dbReference>
<reference evidence="4" key="1">
    <citation type="submission" date="2019-03" db="EMBL/GenBank/DDBJ databases">
        <authorList>
            <person name="Mank J."/>
            <person name="Almeida P."/>
        </authorList>
    </citation>
    <scope>NUCLEOTIDE SEQUENCE</scope>
    <source>
        <strain evidence="4">78183</strain>
    </source>
</reference>
<dbReference type="EMBL" id="CAADRP010001626">
    <property type="protein sequence ID" value="VFU45607.1"/>
    <property type="molecule type" value="Genomic_DNA"/>
</dbReference>
<accession>A0A6N2LYN6</accession>
<evidence type="ECO:0000313" key="4">
    <source>
        <dbReference type="EMBL" id="VFU45607.1"/>
    </source>
</evidence>
<organism evidence="4">
    <name type="scientific">Salix viminalis</name>
    <name type="common">Common osier</name>
    <name type="synonym">Basket willow</name>
    <dbReference type="NCBI Taxonomy" id="40686"/>
    <lineage>
        <taxon>Eukaryota</taxon>
        <taxon>Viridiplantae</taxon>
        <taxon>Streptophyta</taxon>
        <taxon>Embryophyta</taxon>
        <taxon>Tracheophyta</taxon>
        <taxon>Spermatophyta</taxon>
        <taxon>Magnoliopsida</taxon>
        <taxon>eudicotyledons</taxon>
        <taxon>Gunneridae</taxon>
        <taxon>Pentapetalae</taxon>
        <taxon>rosids</taxon>
        <taxon>fabids</taxon>
        <taxon>Malpighiales</taxon>
        <taxon>Salicaceae</taxon>
        <taxon>Saliceae</taxon>
        <taxon>Salix</taxon>
    </lineage>
</organism>
<dbReference type="Pfam" id="PF05970">
    <property type="entry name" value="PIF1"/>
    <property type="match status" value="1"/>
</dbReference>
<dbReference type="InterPro" id="IPR010285">
    <property type="entry name" value="DNA_helicase_pif1-like_DEAD"/>
</dbReference>
<keyword evidence="1" id="KW-0347">Helicase</keyword>
<evidence type="ECO:0000256" key="1">
    <source>
        <dbReference type="RuleBase" id="RU363044"/>
    </source>
</evidence>
<feature type="domain" description="DNA helicase Pif1-like DEAD-box helicase" evidence="2">
    <location>
        <begin position="79"/>
        <end position="120"/>
    </location>
</feature>
<dbReference type="PANTHER" id="PTHR10492:SF57">
    <property type="entry name" value="ATP-DEPENDENT DNA HELICASE"/>
    <property type="match status" value="1"/>
</dbReference>
<dbReference type="GO" id="GO:0006281">
    <property type="term" value="P:DNA repair"/>
    <property type="evidence" value="ECO:0007669"/>
    <property type="project" value="UniProtKB-KW"/>
</dbReference>
<evidence type="ECO:0000259" key="2">
    <source>
        <dbReference type="Pfam" id="PF05970"/>
    </source>
</evidence>
<dbReference type="PANTHER" id="PTHR10492">
    <property type="match status" value="1"/>
</dbReference>
<dbReference type="GO" id="GO:0000723">
    <property type="term" value="P:telomere maintenance"/>
    <property type="evidence" value="ECO:0007669"/>
    <property type="project" value="InterPro"/>
</dbReference>
<dbReference type="InterPro" id="IPR025476">
    <property type="entry name" value="Helitron_helicase-like"/>
</dbReference>
<dbReference type="GO" id="GO:0016787">
    <property type="term" value="F:hydrolase activity"/>
    <property type="evidence" value="ECO:0007669"/>
    <property type="project" value="UniProtKB-KW"/>
</dbReference>
<dbReference type="Pfam" id="PF14214">
    <property type="entry name" value="Helitron_like_N"/>
    <property type="match status" value="1"/>
</dbReference>
<comment type="catalytic activity">
    <reaction evidence="1">
        <text>ATP + H2O = ADP + phosphate + H(+)</text>
        <dbReference type="Rhea" id="RHEA:13065"/>
        <dbReference type="ChEBI" id="CHEBI:15377"/>
        <dbReference type="ChEBI" id="CHEBI:15378"/>
        <dbReference type="ChEBI" id="CHEBI:30616"/>
        <dbReference type="ChEBI" id="CHEBI:43474"/>
        <dbReference type="ChEBI" id="CHEBI:456216"/>
        <dbReference type="EC" id="5.6.2.3"/>
    </reaction>
</comment>
<keyword evidence="1" id="KW-0547">Nucleotide-binding</keyword>
<protein>
    <recommendedName>
        <fullName evidence="1">ATP-dependent DNA helicase</fullName>
        <ecNumber evidence="1">5.6.2.3</ecNumber>
    </recommendedName>
</protein>
<keyword evidence="1" id="KW-0378">Hydrolase</keyword>
<dbReference type="GO" id="GO:0006310">
    <property type="term" value="P:DNA recombination"/>
    <property type="evidence" value="ECO:0007669"/>
    <property type="project" value="UniProtKB-KW"/>
</dbReference>
<evidence type="ECO:0000259" key="3">
    <source>
        <dbReference type="Pfam" id="PF14214"/>
    </source>
</evidence>
<keyword evidence="1" id="KW-0233">DNA recombination</keyword>
<sequence>MAICRAYGNPDLFITFTCNTNWSEIQRELNKSRAYKSEDKPDIITRVFISKLLDMLKFIKSGAPFGKTIAGFSLCAWSWGTGKTFLWHTIINRVRSESLIVLAVASSGIASLLLPNGRTLIQNSTFY</sequence>
<dbReference type="AlphaFoldDB" id="A0A6N2LYN6"/>
<keyword evidence="1" id="KW-0234">DNA repair</keyword>
<feature type="domain" description="Helitron helicase-like" evidence="3">
    <location>
        <begin position="1"/>
        <end position="70"/>
    </location>
</feature>
<dbReference type="InterPro" id="IPR027417">
    <property type="entry name" value="P-loop_NTPase"/>
</dbReference>
<comment type="similarity">
    <text evidence="1">Belongs to the helicase family.</text>
</comment>
<keyword evidence="1" id="KW-0227">DNA damage</keyword>
<comment type="cofactor">
    <cofactor evidence="1">
        <name>Mg(2+)</name>
        <dbReference type="ChEBI" id="CHEBI:18420"/>
    </cofactor>
</comment>
<dbReference type="GO" id="GO:0005524">
    <property type="term" value="F:ATP binding"/>
    <property type="evidence" value="ECO:0007669"/>
    <property type="project" value="UniProtKB-KW"/>
</dbReference>
<dbReference type="EC" id="5.6.2.3" evidence="1"/>
<keyword evidence="1" id="KW-0067">ATP-binding</keyword>
<gene>
    <name evidence="4" type="ORF">SVIM_LOCUS286110</name>
</gene>
<name>A0A6N2LYN6_SALVM</name>